<keyword evidence="1" id="KW-0732">Signal</keyword>
<organism evidence="2 3">
    <name type="scientific">Cohnella yongneupensis</name>
    <dbReference type="NCBI Taxonomy" id="425006"/>
    <lineage>
        <taxon>Bacteria</taxon>
        <taxon>Bacillati</taxon>
        <taxon>Bacillota</taxon>
        <taxon>Bacilli</taxon>
        <taxon>Bacillales</taxon>
        <taxon>Paenibacillaceae</taxon>
        <taxon>Cohnella</taxon>
    </lineage>
</organism>
<name>A0ABW0QUI0_9BACL</name>
<reference evidence="3" key="1">
    <citation type="journal article" date="2019" name="Int. J. Syst. Evol. Microbiol.">
        <title>The Global Catalogue of Microorganisms (GCM) 10K type strain sequencing project: providing services to taxonomists for standard genome sequencing and annotation.</title>
        <authorList>
            <consortium name="The Broad Institute Genomics Platform"/>
            <consortium name="The Broad Institute Genome Sequencing Center for Infectious Disease"/>
            <person name="Wu L."/>
            <person name="Ma J."/>
        </authorList>
    </citation>
    <scope>NUCLEOTIDE SEQUENCE [LARGE SCALE GENOMIC DNA]</scope>
    <source>
        <strain evidence="3">CGMCC 1.18578</strain>
    </source>
</reference>
<comment type="caution">
    <text evidence="2">The sequence shown here is derived from an EMBL/GenBank/DDBJ whole genome shotgun (WGS) entry which is preliminary data.</text>
</comment>
<accession>A0ABW0QUI0</accession>
<sequence>MKKFIVTVLAMLLVVQTQAVGAAGNRMTSRPANPSLLNSLRQGGYILYVKHGEATVGADQPNLVLGDCATQRNLSEEGKELSLLFGKSLRSLRIPVQTPVQASPLCRSRESAALAFGADNVQADPAWFDVYRLSSDITPDEKERILVGLKAMLEKVPSPRLNQVVVAHGFPQGLALGEMSDLDTVIVRPKGQGQGYEIIDKLTLADWKKLR</sequence>
<dbReference type="SUPFAM" id="SSF53254">
    <property type="entry name" value="Phosphoglycerate mutase-like"/>
    <property type="match status" value="1"/>
</dbReference>
<dbReference type="Proteomes" id="UP001596108">
    <property type="component" value="Unassembled WGS sequence"/>
</dbReference>
<proteinExistence type="predicted"/>
<dbReference type="RefSeq" id="WP_378110012.1">
    <property type="nucleotide sequence ID" value="NZ_JBHSNC010000006.1"/>
</dbReference>
<dbReference type="InterPro" id="IPR029033">
    <property type="entry name" value="His_PPase_superfam"/>
</dbReference>
<feature type="signal peptide" evidence="1">
    <location>
        <begin position="1"/>
        <end position="22"/>
    </location>
</feature>
<gene>
    <name evidence="2" type="ORF">ACFPQ4_01800</name>
</gene>
<feature type="chain" id="PRO_5045102914" evidence="1">
    <location>
        <begin position="23"/>
        <end position="211"/>
    </location>
</feature>
<dbReference type="Gene3D" id="3.40.50.1240">
    <property type="entry name" value="Phosphoglycerate mutase-like"/>
    <property type="match status" value="1"/>
</dbReference>
<keyword evidence="3" id="KW-1185">Reference proteome</keyword>
<dbReference type="EMBL" id="JBHSNC010000006">
    <property type="protein sequence ID" value="MFC5528191.1"/>
    <property type="molecule type" value="Genomic_DNA"/>
</dbReference>
<evidence type="ECO:0000256" key="1">
    <source>
        <dbReference type="SAM" id="SignalP"/>
    </source>
</evidence>
<protein>
    <submittedName>
        <fullName evidence="2">Histidine phosphatase family protein</fullName>
    </submittedName>
</protein>
<evidence type="ECO:0000313" key="3">
    <source>
        <dbReference type="Proteomes" id="UP001596108"/>
    </source>
</evidence>
<evidence type="ECO:0000313" key="2">
    <source>
        <dbReference type="EMBL" id="MFC5528191.1"/>
    </source>
</evidence>